<evidence type="ECO:0000313" key="2">
    <source>
        <dbReference type="EMBL" id="CAG5046067.1"/>
    </source>
</evidence>
<reference evidence="2" key="1">
    <citation type="submission" date="2021-04" db="EMBL/GenBank/DDBJ databases">
        <authorList>
            <person name="Tunstrom K."/>
        </authorList>
    </citation>
    <scope>NUCLEOTIDE SEQUENCE</scope>
</reference>
<keyword evidence="3" id="KW-1185">Reference proteome</keyword>
<dbReference type="PANTHER" id="PTHR11699">
    <property type="entry name" value="ALDEHYDE DEHYDROGENASE-RELATED"/>
    <property type="match status" value="1"/>
</dbReference>
<comment type="caution">
    <text evidence="2">The sequence shown here is derived from an EMBL/GenBank/DDBJ whole genome shotgun (WGS) entry which is preliminary data.</text>
</comment>
<feature type="domain" description="Aldehyde dehydrogenase" evidence="1">
    <location>
        <begin position="2"/>
        <end position="50"/>
    </location>
</feature>
<sequence length="74" mass="8471">MFCDVRDQMDIARREIFGPVQQFMKFSQIDELLERANDTHYGLAAALFTGLIEIGQGQLSHTGTYLPLSIFQLY</sequence>
<organism evidence="2 3">
    <name type="scientific">Parnassius apollo</name>
    <name type="common">Apollo butterfly</name>
    <name type="synonym">Papilio apollo</name>
    <dbReference type="NCBI Taxonomy" id="110799"/>
    <lineage>
        <taxon>Eukaryota</taxon>
        <taxon>Metazoa</taxon>
        <taxon>Ecdysozoa</taxon>
        <taxon>Arthropoda</taxon>
        <taxon>Hexapoda</taxon>
        <taxon>Insecta</taxon>
        <taxon>Pterygota</taxon>
        <taxon>Neoptera</taxon>
        <taxon>Endopterygota</taxon>
        <taxon>Lepidoptera</taxon>
        <taxon>Glossata</taxon>
        <taxon>Ditrysia</taxon>
        <taxon>Papilionoidea</taxon>
        <taxon>Papilionidae</taxon>
        <taxon>Parnassiinae</taxon>
        <taxon>Parnassini</taxon>
        <taxon>Parnassius</taxon>
        <taxon>Parnassius</taxon>
    </lineage>
</organism>
<name>A0A8S3Y1G1_PARAO</name>
<dbReference type="Pfam" id="PF00171">
    <property type="entry name" value="Aldedh"/>
    <property type="match status" value="1"/>
</dbReference>
<proteinExistence type="predicted"/>
<evidence type="ECO:0000259" key="1">
    <source>
        <dbReference type="Pfam" id="PF00171"/>
    </source>
</evidence>
<dbReference type="Proteomes" id="UP000691718">
    <property type="component" value="Unassembled WGS sequence"/>
</dbReference>
<dbReference type="AlphaFoldDB" id="A0A8S3Y1G1"/>
<evidence type="ECO:0000313" key="3">
    <source>
        <dbReference type="Proteomes" id="UP000691718"/>
    </source>
</evidence>
<dbReference type="OrthoDB" id="310895at2759"/>
<protein>
    <submittedName>
        <fullName evidence="2">(apollo) hypothetical protein</fullName>
    </submittedName>
</protein>
<dbReference type="InterPro" id="IPR015590">
    <property type="entry name" value="Aldehyde_DH_dom"/>
</dbReference>
<dbReference type="EMBL" id="CAJQZP010001435">
    <property type="protein sequence ID" value="CAG5046067.1"/>
    <property type="molecule type" value="Genomic_DNA"/>
</dbReference>
<dbReference type="GO" id="GO:0016491">
    <property type="term" value="F:oxidoreductase activity"/>
    <property type="evidence" value="ECO:0007669"/>
    <property type="project" value="InterPro"/>
</dbReference>
<accession>A0A8S3Y1G1</accession>
<gene>
    <name evidence="2" type="ORF">PAPOLLO_LOCUS23466</name>
</gene>